<evidence type="ECO:0000313" key="1">
    <source>
        <dbReference type="EMBL" id="QPG68391.1"/>
    </source>
</evidence>
<dbReference type="AlphaFoldDB" id="A0A8E4W184"/>
<dbReference type="KEGG" id="mmuc:C1S78_023430"/>
<dbReference type="GeneID" id="76727909"/>
<keyword evidence="2" id="KW-1185">Reference proteome</keyword>
<organism evidence="1 2">
    <name type="scientific">Mycolicibacterium mucogenicum DSM 44124</name>
    <dbReference type="NCBI Taxonomy" id="1226753"/>
    <lineage>
        <taxon>Bacteria</taxon>
        <taxon>Bacillati</taxon>
        <taxon>Actinomycetota</taxon>
        <taxon>Actinomycetes</taxon>
        <taxon>Mycobacteriales</taxon>
        <taxon>Mycobacteriaceae</taxon>
        <taxon>Mycolicibacterium</taxon>
    </lineage>
</organism>
<name>A0A8E4W184_MYCMU</name>
<dbReference type="RefSeq" id="WP_167542187.1">
    <property type="nucleotide sequence ID" value="NZ_ANBS01000023.1"/>
</dbReference>
<gene>
    <name evidence="1" type="ORF">C1S78_023430</name>
</gene>
<dbReference type="Proteomes" id="UP000309231">
    <property type="component" value="Chromosome"/>
</dbReference>
<protein>
    <submittedName>
        <fullName evidence="1">Uncharacterized protein</fullName>
    </submittedName>
</protein>
<evidence type="ECO:0000313" key="2">
    <source>
        <dbReference type="Proteomes" id="UP000309231"/>
    </source>
</evidence>
<reference evidence="1 2" key="1">
    <citation type="journal article" date="2019" name="BMC Evol. Biol.">
        <title>Comparative genomics of Mycobacterium mucogenicum and Mycobacterium neoaurum clade members emphasizing tRNA and non-coding RNA.</title>
        <authorList>
            <person name="Behra P.R.K."/>
            <person name="Pettersson B.M.F."/>
            <person name="Das S."/>
            <person name="Dasgupta S."/>
            <person name="Kirsebom L.A."/>
        </authorList>
    </citation>
    <scope>NUCLEOTIDE SEQUENCE [LARGE SCALE GENOMIC DNA]</scope>
    <source>
        <strain evidence="1 2">DSM 44124</strain>
    </source>
</reference>
<sequence length="56" mass="6238">MNRLVSVAPPDGGEIAANRRLSHIDERLPADTPKWRCGEIETSSIRRAKSPAERLL</sequence>
<proteinExistence type="predicted"/>
<dbReference type="EMBL" id="CP062008">
    <property type="protein sequence ID" value="QPG68391.1"/>
    <property type="molecule type" value="Genomic_DNA"/>
</dbReference>
<accession>A0A8E4W184</accession>
<reference evidence="1 2" key="2">
    <citation type="journal article" date="2019" name="Sci. Rep.">
        <title>Insight into the biology of Mycobacterium mucogenicum and Mycobacterium neoaurum clade members.</title>
        <authorList>
            <person name="Behra P.R.K."/>
            <person name="Pettersson B.M.F."/>
            <person name="Ramesh M."/>
            <person name="Dasgupta S."/>
            <person name="Kirsebom L.A."/>
        </authorList>
    </citation>
    <scope>NUCLEOTIDE SEQUENCE [LARGE SCALE GENOMIC DNA]</scope>
    <source>
        <strain evidence="1 2">DSM 44124</strain>
    </source>
</reference>